<gene>
    <name evidence="2" type="ORF">PVAP13_5NG356600</name>
</gene>
<accession>A0A8T0RRX6</accession>
<keyword evidence="3" id="KW-1185">Reference proteome</keyword>
<evidence type="ECO:0000256" key="1">
    <source>
        <dbReference type="SAM" id="SignalP"/>
    </source>
</evidence>
<comment type="caution">
    <text evidence="2">The sequence shown here is derived from an EMBL/GenBank/DDBJ whole genome shotgun (WGS) entry which is preliminary data.</text>
</comment>
<dbReference type="EMBL" id="CM029046">
    <property type="protein sequence ID" value="KAG2588777.1"/>
    <property type="molecule type" value="Genomic_DNA"/>
</dbReference>
<sequence>MAKNSSTSAQLLLIVLMLLVFVGGILARGGPSTCSPQEQSDCPSIPGKGQ</sequence>
<dbReference type="Proteomes" id="UP000823388">
    <property type="component" value="Chromosome 5N"/>
</dbReference>
<name>A0A8T0RRX6_PANVG</name>
<feature type="chain" id="PRO_5035819567" evidence="1">
    <location>
        <begin position="28"/>
        <end position="50"/>
    </location>
</feature>
<keyword evidence="1" id="KW-0732">Signal</keyword>
<evidence type="ECO:0000313" key="3">
    <source>
        <dbReference type="Proteomes" id="UP000823388"/>
    </source>
</evidence>
<feature type="signal peptide" evidence="1">
    <location>
        <begin position="1"/>
        <end position="27"/>
    </location>
</feature>
<reference evidence="2" key="1">
    <citation type="submission" date="2020-05" db="EMBL/GenBank/DDBJ databases">
        <title>WGS assembly of Panicum virgatum.</title>
        <authorList>
            <person name="Lovell J.T."/>
            <person name="Jenkins J."/>
            <person name="Shu S."/>
            <person name="Juenger T.E."/>
            <person name="Schmutz J."/>
        </authorList>
    </citation>
    <scope>NUCLEOTIDE SEQUENCE</scope>
    <source>
        <strain evidence="2">AP13</strain>
    </source>
</reference>
<organism evidence="2 3">
    <name type="scientific">Panicum virgatum</name>
    <name type="common">Blackwell switchgrass</name>
    <dbReference type="NCBI Taxonomy" id="38727"/>
    <lineage>
        <taxon>Eukaryota</taxon>
        <taxon>Viridiplantae</taxon>
        <taxon>Streptophyta</taxon>
        <taxon>Embryophyta</taxon>
        <taxon>Tracheophyta</taxon>
        <taxon>Spermatophyta</taxon>
        <taxon>Magnoliopsida</taxon>
        <taxon>Liliopsida</taxon>
        <taxon>Poales</taxon>
        <taxon>Poaceae</taxon>
        <taxon>PACMAD clade</taxon>
        <taxon>Panicoideae</taxon>
        <taxon>Panicodae</taxon>
        <taxon>Paniceae</taxon>
        <taxon>Panicinae</taxon>
        <taxon>Panicum</taxon>
        <taxon>Panicum sect. Hiantes</taxon>
    </lineage>
</organism>
<protein>
    <submittedName>
        <fullName evidence="2">Uncharacterized protein</fullName>
    </submittedName>
</protein>
<evidence type="ECO:0000313" key="2">
    <source>
        <dbReference type="EMBL" id="KAG2588777.1"/>
    </source>
</evidence>
<dbReference type="AlphaFoldDB" id="A0A8T0RRX6"/>
<proteinExistence type="predicted"/>